<dbReference type="Proteomes" id="UP001430306">
    <property type="component" value="Unassembled WGS sequence"/>
</dbReference>
<keyword evidence="2" id="KW-0472">Membrane</keyword>
<feature type="transmembrane region" description="Helical" evidence="2">
    <location>
        <begin position="120"/>
        <end position="141"/>
    </location>
</feature>
<evidence type="ECO:0000256" key="1">
    <source>
        <dbReference type="SAM" id="MobiDB-lite"/>
    </source>
</evidence>
<comment type="caution">
    <text evidence="3">The sequence shown here is derived from an EMBL/GenBank/DDBJ whole genome shotgun (WGS) entry which is preliminary data.</text>
</comment>
<protein>
    <recommendedName>
        <fullName evidence="5">Transmembrane protein</fullName>
    </recommendedName>
</protein>
<reference evidence="3" key="1">
    <citation type="submission" date="2021-11" db="EMBL/GenBank/DDBJ databases">
        <title>Genome sequence.</title>
        <authorList>
            <person name="Sun Q."/>
        </authorList>
    </citation>
    <scope>NUCLEOTIDE SEQUENCE</scope>
    <source>
        <strain evidence="3">JC740</strain>
    </source>
</reference>
<gene>
    <name evidence="3" type="ORF">LOC71_00645</name>
</gene>
<feature type="region of interest" description="Disordered" evidence="1">
    <location>
        <begin position="146"/>
        <end position="286"/>
    </location>
</feature>
<keyword evidence="2" id="KW-0812">Transmembrane</keyword>
<evidence type="ECO:0000313" key="3">
    <source>
        <dbReference type="EMBL" id="MCC9640765.1"/>
    </source>
</evidence>
<proteinExistence type="predicted"/>
<sequence>MNCPKCSSFVQIEAPAEQGHASTSPPVAPAPPSQVSLGDDSFDSEALTEAGLSTGDLPTGDLPTSALEHAAAPLEATDSGPPPVDDSAMSESIGEEECSHAAIDPNELYQTRRRGVSKSAAIWVVGSLVSVSVMAVAVLWFRSPDQTAGLPVPPSQNAVEQGDGAMPTGELTDEPVGENLEDKNSGQLSDDATTDGEIQTDAASTDEAKPSDGMNSNPSVDSVDEGPGASLANDSAPSDPMPEDLIPGDLLPSSPLDGPSAVLGRDQPVKPGTATTDGDPEGPTESVMELPPEFAQFQILLDMPGKAPDAPPMTEAPVMDEVVLDAGAEEFLDPMLIATPPEEINIENSLKMRLALSTQGYPLSDLVLFIGEATLIPIQLDWVSMDLAGLDLKQPVATNVKGWTTFGKLIGDATREAGLEVETSDDRLALQVPMETLLQKTEPIVAHADFGAEQSSAAELLQRIAEAVELEPRDARHLECLATESLRRMRGIELRLPDEVMSRWTAAYLHRPNDQLVTDGLPPAWPELNEGKTGGQLDTAIAMAGLLRRTARVNSATCVVNWNDAQRRRLSPGQLVMAYAGLPEDQVTAGQMLRRTLQPMGMHVRMVDAEHWWVGTPATYDRLPIVVHSEPLGPRRDDVLNRIRESARLLGAGLAIEHDPVSDCFLAVMPRFLYRQLPKIIGPEL</sequence>
<accession>A0ABS8NB24</accession>
<evidence type="ECO:0008006" key="5">
    <source>
        <dbReference type="Google" id="ProtNLM"/>
    </source>
</evidence>
<dbReference type="EMBL" id="JAJKFW010000003">
    <property type="protein sequence ID" value="MCC9640765.1"/>
    <property type="molecule type" value="Genomic_DNA"/>
</dbReference>
<evidence type="ECO:0000256" key="2">
    <source>
        <dbReference type="SAM" id="Phobius"/>
    </source>
</evidence>
<evidence type="ECO:0000313" key="4">
    <source>
        <dbReference type="Proteomes" id="UP001430306"/>
    </source>
</evidence>
<name>A0ABS8NB24_9BACT</name>
<organism evidence="3 4">
    <name type="scientific">Rhodopirellula halodulae</name>
    <dbReference type="NCBI Taxonomy" id="2894198"/>
    <lineage>
        <taxon>Bacteria</taxon>
        <taxon>Pseudomonadati</taxon>
        <taxon>Planctomycetota</taxon>
        <taxon>Planctomycetia</taxon>
        <taxon>Pirellulales</taxon>
        <taxon>Pirellulaceae</taxon>
        <taxon>Rhodopirellula</taxon>
    </lineage>
</organism>
<feature type="region of interest" description="Disordered" evidence="1">
    <location>
        <begin position="14"/>
        <end position="101"/>
    </location>
</feature>
<keyword evidence="4" id="KW-1185">Reference proteome</keyword>
<keyword evidence="2" id="KW-1133">Transmembrane helix</keyword>